<dbReference type="GO" id="GO:0003723">
    <property type="term" value="F:RNA binding"/>
    <property type="evidence" value="ECO:0007669"/>
    <property type="project" value="UniProtKB-UniRule"/>
</dbReference>
<dbReference type="STRING" id="499555.BJL86_0111"/>
<feature type="binding site" evidence="5">
    <location>
        <position position="15"/>
    </location>
    <ligand>
        <name>S-adenosyl-L-methionine</name>
        <dbReference type="ChEBI" id="CHEBI:59789"/>
    </ligand>
</feature>
<dbReference type="CDD" id="cd02440">
    <property type="entry name" value="AdoMet_MTases"/>
    <property type="match status" value="1"/>
</dbReference>
<evidence type="ECO:0000256" key="1">
    <source>
        <dbReference type="ARBA" id="ARBA00022603"/>
    </source>
</evidence>
<dbReference type="KEGG" id="dtm:BJL86_0111"/>
<name>A0A173LJM4_9ACTN</name>
<dbReference type="InterPro" id="IPR023165">
    <property type="entry name" value="rRNA_Ade_diMease-like_C"/>
</dbReference>
<dbReference type="InterPro" id="IPR001737">
    <property type="entry name" value="KsgA/Erm"/>
</dbReference>
<feature type="binding site" evidence="5">
    <location>
        <position position="62"/>
    </location>
    <ligand>
        <name>S-adenosyl-L-methionine</name>
        <dbReference type="ChEBI" id="CHEBI:59789"/>
    </ligand>
</feature>
<dbReference type="PROSITE" id="PS51689">
    <property type="entry name" value="SAM_RNA_A_N6_MT"/>
    <property type="match status" value="1"/>
</dbReference>
<dbReference type="InterPro" id="IPR029063">
    <property type="entry name" value="SAM-dependent_MTases_sf"/>
</dbReference>
<reference evidence="7 8" key="1">
    <citation type="submission" date="2016-06" db="EMBL/GenBank/DDBJ databases">
        <title>Complete genome sequence of a saline-alkali tolerant type strain Dietzia timorensis ID05-A0528T.</title>
        <authorList>
            <person name="Wu X."/>
        </authorList>
    </citation>
    <scope>NUCLEOTIDE SEQUENCE [LARGE SCALE GENOMIC DNA]</scope>
    <source>
        <strain evidence="7 8">ID05-A0528</strain>
    </source>
</reference>
<proteinExistence type="inferred from homology"/>
<dbReference type="Proteomes" id="UP000186104">
    <property type="component" value="Chromosome"/>
</dbReference>
<feature type="binding site" evidence="5">
    <location>
        <position position="17"/>
    </location>
    <ligand>
        <name>S-adenosyl-L-methionine</name>
        <dbReference type="ChEBI" id="CHEBI:59789"/>
    </ligand>
</feature>
<keyword evidence="4 5" id="KW-0694">RNA-binding</keyword>
<dbReference type="Gene3D" id="1.10.8.100">
    <property type="entry name" value="Ribosomal RNA adenine dimethylase-like, domain 2"/>
    <property type="match status" value="1"/>
</dbReference>
<feature type="binding site" evidence="5">
    <location>
        <position position="41"/>
    </location>
    <ligand>
        <name>S-adenosyl-L-methionine</name>
        <dbReference type="ChEBI" id="CHEBI:59789"/>
    </ligand>
</feature>
<evidence type="ECO:0000313" key="7">
    <source>
        <dbReference type="EMBL" id="ANI90922.1"/>
    </source>
</evidence>
<organism evidence="7 8">
    <name type="scientific">Dietzia timorensis</name>
    <dbReference type="NCBI Taxonomy" id="499555"/>
    <lineage>
        <taxon>Bacteria</taxon>
        <taxon>Bacillati</taxon>
        <taxon>Actinomycetota</taxon>
        <taxon>Actinomycetes</taxon>
        <taxon>Mycobacteriales</taxon>
        <taxon>Dietziaceae</taxon>
        <taxon>Dietzia</taxon>
    </lineage>
</organism>
<dbReference type="InterPro" id="IPR020596">
    <property type="entry name" value="rRNA_Ade_Mease_Trfase_CS"/>
</dbReference>
<dbReference type="EMBL" id="CP015961">
    <property type="protein sequence ID" value="ANI90922.1"/>
    <property type="molecule type" value="Genomic_DNA"/>
</dbReference>
<dbReference type="PANTHER" id="PTHR11727:SF7">
    <property type="entry name" value="DIMETHYLADENOSINE TRANSFERASE-RELATED"/>
    <property type="match status" value="1"/>
</dbReference>
<dbReference type="PROSITE" id="PS01131">
    <property type="entry name" value="RRNA_A_DIMETH"/>
    <property type="match status" value="1"/>
</dbReference>
<sequence length="257" mass="28364">MSRSSFGGRHELGQNFLTNRATIASIVDLVDSTEGSILEIGAGDGHLTRPLSRLGRQLTAVEIDEYRGERLRSRARGASVVIGDVLRLPFDADVVVGNVPFHLTTPILRKLLREPAWNEAVLLTQWEVARKRASVGGSTMMTAQSGPWFTFELVGRVPARHFAPMPSVDGGLLRISRRREPLVPRWEEKAYTRFVRAAFTGRGNTLARIVSRAAGIDAGAAKKSLARAGVPARALPRDLSATQWARLWREVRRQPGR</sequence>
<accession>A0A173LJM4</accession>
<feature type="domain" description="Ribosomal RNA adenine methylase transferase N-terminal" evidence="6">
    <location>
        <begin position="22"/>
        <end position="179"/>
    </location>
</feature>
<feature type="binding site" evidence="5">
    <location>
        <position position="84"/>
    </location>
    <ligand>
        <name>S-adenosyl-L-methionine</name>
        <dbReference type="ChEBI" id="CHEBI:59789"/>
    </ligand>
</feature>
<keyword evidence="3 5" id="KW-0949">S-adenosyl-L-methionine</keyword>
<comment type="similarity">
    <text evidence="5">Belongs to the class I-like SAM-binding methyltransferase superfamily. rRNA adenine N(6)-methyltransferase family.</text>
</comment>
<evidence type="ECO:0000259" key="6">
    <source>
        <dbReference type="SMART" id="SM00650"/>
    </source>
</evidence>
<evidence type="ECO:0000256" key="5">
    <source>
        <dbReference type="PROSITE-ProRule" id="PRU01026"/>
    </source>
</evidence>
<dbReference type="SMART" id="SM00650">
    <property type="entry name" value="rADc"/>
    <property type="match status" value="1"/>
</dbReference>
<dbReference type="RefSeq" id="WP_067473656.1">
    <property type="nucleotide sequence ID" value="NZ_CP015961.1"/>
</dbReference>
<evidence type="ECO:0000256" key="3">
    <source>
        <dbReference type="ARBA" id="ARBA00022691"/>
    </source>
</evidence>
<protein>
    <submittedName>
        <fullName evidence="7">rRNA adenine N-6-methyltransferase</fullName>
    </submittedName>
</protein>
<dbReference type="GO" id="GO:0000179">
    <property type="term" value="F:rRNA (adenine-N6,N6-)-dimethyltransferase activity"/>
    <property type="evidence" value="ECO:0007669"/>
    <property type="project" value="UniProtKB-UniRule"/>
</dbReference>
<dbReference type="InterPro" id="IPR020598">
    <property type="entry name" value="rRNA_Ade_methylase_Trfase_N"/>
</dbReference>
<feature type="binding site" evidence="5">
    <location>
        <position position="98"/>
    </location>
    <ligand>
        <name>S-adenosyl-L-methionine</name>
        <dbReference type="ChEBI" id="CHEBI:59789"/>
    </ligand>
</feature>
<dbReference type="OrthoDB" id="3616874at2"/>
<dbReference type="GO" id="GO:0005829">
    <property type="term" value="C:cytosol"/>
    <property type="evidence" value="ECO:0007669"/>
    <property type="project" value="TreeGrafter"/>
</dbReference>
<dbReference type="SUPFAM" id="SSF53335">
    <property type="entry name" value="S-adenosyl-L-methionine-dependent methyltransferases"/>
    <property type="match status" value="1"/>
</dbReference>
<gene>
    <name evidence="7" type="ORF">BJL86_0111</name>
</gene>
<evidence type="ECO:0000256" key="2">
    <source>
        <dbReference type="ARBA" id="ARBA00022679"/>
    </source>
</evidence>
<keyword evidence="8" id="KW-1185">Reference proteome</keyword>
<keyword evidence="1 5" id="KW-0489">Methyltransferase</keyword>
<keyword evidence="2 5" id="KW-0808">Transferase</keyword>
<dbReference type="NCBIfam" id="NF000499">
    <property type="entry name" value="Erm23S_rRNA_broad"/>
    <property type="match status" value="1"/>
</dbReference>
<dbReference type="Gene3D" id="3.40.50.150">
    <property type="entry name" value="Vaccinia Virus protein VP39"/>
    <property type="match status" value="1"/>
</dbReference>
<evidence type="ECO:0000313" key="8">
    <source>
        <dbReference type="Proteomes" id="UP000186104"/>
    </source>
</evidence>
<dbReference type="Pfam" id="PF00398">
    <property type="entry name" value="RrnaAD"/>
    <property type="match status" value="1"/>
</dbReference>
<evidence type="ECO:0000256" key="4">
    <source>
        <dbReference type="ARBA" id="ARBA00022884"/>
    </source>
</evidence>
<dbReference type="AlphaFoldDB" id="A0A173LJM4"/>
<dbReference type="PANTHER" id="PTHR11727">
    <property type="entry name" value="DIMETHYLADENOSINE TRANSFERASE"/>
    <property type="match status" value="1"/>
</dbReference>